<dbReference type="GO" id="GO:0003341">
    <property type="term" value="P:cilium movement"/>
    <property type="evidence" value="ECO:0007669"/>
    <property type="project" value="TreeGrafter"/>
</dbReference>
<dbReference type="InterPro" id="IPR011989">
    <property type="entry name" value="ARM-like"/>
</dbReference>
<dbReference type="Proteomes" id="UP000694580">
    <property type="component" value="Chromosome 7"/>
</dbReference>
<keyword evidence="5" id="KW-1185">Reference proteome</keyword>
<sequence length="836" mass="92717">MATGDDGAVAEVLKAVARHVNCLNEGSRASRKRALEAVRRETVDKSLSGAALQRVFSSLLRALLPCLADPMDSCREAAVQLIGDFVRRVPRPEDSLADLMPCLAQRLGSQEAVEPAEELRLALTELLSLTVGLCGKRMAPYLDEVVRILQRTVVDPFPDVKRESCKCAIEFAQSVPEHFHMQAESLVKPLMQTITHQHSRVRVAVIQATGVVVQHGNGRTMDDVLSHLAQRLFDDSPQVRKAVTVVVGDWLLHLKDRYSYFHKLIPLLLSSFSDEIPEIRSLAADLWKQVGAQWEKENEDDLKDKLDFLLTAPPLYPPEVERPGLGCRELVVRNLSRLMPAVSRDMGDWQAGTRLKMAQLLTVLLLHAEDHGTQHLQPLLSTLYHGCTDSVREVHAPCLESAKLLGVFVSPEAFLKLLLEHVENPSTHSASSPWAPLMVLGAVLGGCSRDRLQPHLQPIADTLALPHVCQERQQAEYLQQLLSCVDVLVGVCHHDCGTVSLQLLKVLISVESLANGQPIRDKADECVRALCAVQGVCEVSDLYRLHMPDLLQWLTHTLPSWTSYSIQNTQLQVILLRSGPVVGEFLPLLVPVFQNSLQPDRDPKMKLQLLSTLSELLMDAEHTLDSQRQFGGYAEVFVHDCILPNLVWCAGRTAAAVRTAALSCLLALLTGGALSAKQVLSLENQLSPQLLPALEEDSKMSRLLACQSLTVLLRQTAQNLQPDTLNKIYPELLKRVDDSSDEVRAVALRGLSAWFSGLGNNYDSQNFLPHLEFLFQQLLLYLDDPDSKVQEAVLEVLKTGSVVYPSLLLLEVEAARNKHRSPVYCDDLLEHLKTLS</sequence>
<dbReference type="SUPFAM" id="SSF48371">
    <property type="entry name" value="ARM repeat"/>
    <property type="match status" value="1"/>
</dbReference>
<dbReference type="Pfam" id="PF25757">
    <property type="entry name" value="TPR_DNAAF5"/>
    <property type="match status" value="1"/>
</dbReference>
<dbReference type="FunFam" id="1.25.10.10:FF:000746">
    <property type="entry name" value="Dynein assembly factor 5, axonemal"/>
    <property type="match status" value="1"/>
</dbReference>
<gene>
    <name evidence="4" type="primary">DNAAF5</name>
</gene>
<protein>
    <submittedName>
        <fullName evidence="4">Uncharacterized protein</fullName>
    </submittedName>
</protein>
<evidence type="ECO:0000259" key="2">
    <source>
        <dbReference type="Pfam" id="PF24573"/>
    </source>
</evidence>
<evidence type="ECO:0000313" key="5">
    <source>
        <dbReference type="Proteomes" id="UP000694580"/>
    </source>
</evidence>
<dbReference type="Gene3D" id="1.25.10.10">
    <property type="entry name" value="Leucine-rich Repeat Variant"/>
    <property type="match status" value="4"/>
</dbReference>
<accession>A0AAY4CFN5</accession>
<dbReference type="GO" id="GO:0045505">
    <property type="term" value="F:dynein intermediate chain binding"/>
    <property type="evidence" value="ECO:0007669"/>
    <property type="project" value="TreeGrafter"/>
</dbReference>
<dbReference type="PANTHER" id="PTHR16216">
    <property type="entry name" value="DYNEIN ASSEMBLY FACTOR 5, AXONEMAL"/>
    <property type="match status" value="1"/>
</dbReference>
<dbReference type="RefSeq" id="XP_028840854.1">
    <property type="nucleotide sequence ID" value="XM_028985021.1"/>
</dbReference>
<reference evidence="4" key="3">
    <citation type="submission" date="2025-09" db="UniProtKB">
        <authorList>
            <consortium name="Ensembl"/>
        </authorList>
    </citation>
    <scope>IDENTIFICATION</scope>
</reference>
<dbReference type="InterPro" id="IPR021133">
    <property type="entry name" value="HEAT_type_2"/>
</dbReference>
<dbReference type="PROSITE" id="PS50077">
    <property type="entry name" value="HEAT_REPEAT"/>
    <property type="match status" value="1"/>
</dbReference>
<dbReference type="PANTHER" id="PTHR16216:SF2">
    <property type="entry name" value="DYNEIN AXONEMAL ASSEMBLY FACTOR 5"/>
    <property type="match status" value="1"/>
</dbReference>
<feature type="repeat" description="HEAT" evidence="1">
    <location>
        <begin position="728"/>
        <end position="766"/>
    </location>
</feature>
<reference evidence="4" key="2">
    <citation type="submission" date="2025-08" db="UniProtKB">
        <authorList>
            <consortium name="Ensembl"/>
        </authorList>
    </citation>
    <scope>IDENTIFICATION</scope>
</reference>
<dbReference type="InterPro" id="IPR052623">
    <property type="entry name" value="DAAF5"/>
</dbReference>
<proteinExistence type="predicted"/>
<dbReference type="GO" id="GO:0005737">
    <property type="term" value="C:cytoplasm"/>
    <property type="evidence" value="ECO:0007669"/>
    <property type="project" value="TreeGrafter"/>
</dbReference>
<reference evidence="4 5" key="1">
    <citation type="submission" date="2020-06" db="EMBL/GenBank/DDBJ databases">
        <authorList>
            <consortium name="Wellcome Sanger Institute Data Sharing"/>
        </authorList>
    </citation>
    <scope>NUCLEOTIDE SEQUENCE [LARGE SCALE GENOMIC DNA]</scope>
</reference>
<name>A0AAY4CFN5_9TELE</name>
<dbReference type="GO" id="GO:0036158">
    <property type="term" value="P:outer dynein arm assembly"/>
    <property type="evidence" value="ECO:0007669"/>
    <property type="project" value="TreeGrafter"/>
</dbReference>
<feature type="domain" description="Dynein axonemal assembly factor 5 TPR repeats" evidence="3">
    <location>
        <begin position="22"/>
        <end position="305"/>
    </location>
</feature>
<dbReference type="AlphaFoldDB" id="A0AAY4CFN5"/>
<dbReference type="InterPro" id="IPR057978">
    <property type="entry name" value="TPR_DAAF5"/>
</dbReference>
<dbReference type="GeneID" id="114793345"/>
<dbReference type="Pfam" id="PF24573">
    <property type="entry name" value="HEAT_DAAF5"/>
    <property type="match status" value="1"/>
</dbReference>
<feature type="domain" description="Dynein axonemal assembly factor 5 HEAT-repeat" evidence="2">
    <location>
        <begin position="315"/>
        <end position="513"/>
    </location>
</feature>
<dbReference type="InterPro" id="IPR056497">
    <property type="entry name" value="HEAT_DAAF5"/>
</dbReference>
<evidence type="ECO:0000259" key="3">
    <source>
        <dbReference type="Pfam" id="PF25757"/>
    </source>
</evidence>
<dbReference type="Ensembl" id="ENSDCDT00010038850.1">
    <property type="protein sequence ID" value="ENSDCDP00010031421.1"/>
    <property type="gene ID" value="ENSDCDG00010019986.1"/>
</dbReference>
<organism evidence="4 5">
    <name type="scientific">Denticeps clupeoides</name>
    <name type="common">denticle herring</name>
    <dbReference type="NCBI Taxonomy" id="299321"/>
    <lineage>
        <taxon>Eukaryota</taxon>
        <taxon>Metazoa</taxon>
        <taxon>Chordata</taxon>
        <taxon>Craniata</taxon>
        <taxon>Vertebrata</taxon>
        <taxon>Euteleostomi</taxon>
        <taxon>Actinopterygii</taxon>
        <taxon>Neopterygii</taxon>
        <taxon>Teleostei</taxon>
        <taxon>Clupei</taxon>
        <taxon>Clupeiformes</taxon>
        <taxon>Denticipitoidei</taxon>
        <taxon>Denticipitidae</taxon>
        <taxon>Denticeps</taxon>
    </lineage>
</organism>
<dbReference type="InterPro" id="IPR016024">
    <property type="entry name" value="ARM-type_fold"/>
</dbReference>
<evidence type="ECO:0000256" key="1">
    <source>
        <dbReference type="PROSITE-ProRule" id="PRU00103"/>
    </source>
</evidence>
<evidence type="ECO:0000313" key="4">
    <source>
        <dbReference type="Ensembl" id="ENSDCDP00010031421.1"/>
    </source>
</evidence>
<dbReference type="GeneTree" id="ENSGT00390000005666"/>
<dbReference type="GO" id="GO:0036159">
    <property type="term" value="P:inner dynein arm assembly"/>
    <property type="evidence" value="ECO:0007669"/>
    <property type="project" value="TreeGrafter"/>
</dbReference>